<dbReference type="Proteomes" id="UP001152747">
    <property type="component" value="Unassembled WGS sequence"/>
</dbReference>
<protein>
    <submittedName>
        <fullName evidence="3">Uncharacterized protein</fullName>
    </submittedName>
</protein>
<dbReference type="Pfam" id="PF06881">
    <property type="entry name" value="Elongin_A"/>
    <property type="match status" value="1"/>
</dbReference>
<dbReference type="OrthoDB" id="21513at2759"/>
<evidence type="ECO:0000256" key="2">
    <source>
        <dbReference type="SAM" id="MobiDB-lite"/>
    </source>
</evidence>
<dbReference type="AlphaFoldDB" id="A0A9P1IGA9"/>
<feature type="coiled-coil region" evidence="1">
    <location>
        <begin position="211"/>
        <end position="238"/>
    </location>
</feature>
<dbReference type="GO" id="GO:0006368">
    <property type="term" value="P:transcription elongation by RNA polymerase II"/>
    <property type="evidence" value="ECO:0007669"/>
    <property type="project" value="InterPro"/>
</dbReference>
<name>A0A9P1IGA9_9PELO</name>
<feature type="compositionally biased region" description="Basic and acidic residues" evidence="2">
    <location>
        <begin position="93"/>
        <end position="104"/>
    </location>
</feature>
<dbReference type="PANTHER" id="PTHR15141:SF76">
    <property type="entry name" value="TRANSCRIPTION ELONGATION FACTOR B POLYPEPTIDE 3"/>
    <property type="match status" value="1"/>
</dbReference>
<keyword evidence="4" id="KW-1185">Reference proteome</keyword>
<dbReference type="InterPro" id="IPR010684">
    <property type="entry name" value="RNA_pol_II_trans_fac_SIII_A"/>
</dbReference>
<sequence>MCNGEPNAKKIKITEEFVSTNQLFSNAMSGNSKNSTTSMKVDYSKYKISKKVVEQPAKEETNRKRTISPSSSSTCSAYSSSSSISSTKSKVVKTSDDSEEMFKPRKDRQKVYAGRKKSEEYQIRFNICDGIISSNLRYHGAIPYQIIKPTLLKCNLEDLKLALDKNQYLAEDADEIFEEMVKTEFPEYKNREKKENSTWKQLFEKLLKRREEKENSKLEIITERIAKAQQKNNTQRKTMLIDVFNPNVPNRPATSKITAHQPKESLKSQKIIKNQPVPFQSSKPQSETRPKPSQVRPSPPSTTAFSQISKPKNGKKKVAPLMAKCLRMLRK</sequence>
<dbReference type="GO" id="GO:0070449">
    <property type="term" value="C:elongin complex"/>
    <property type="evidence" value="ECO:0007669"/>
    <property type="project" value="InterPro"/>
</dbReference>
<accession>A0A9P1IGA9</accession>
<comment type="caution">
    <text evidence="3">The sequence shown here is derived from an EMBL/GenBank/DDBJ whole genome shotgun (WGS) entry which is preliminary data.</text>
</comment>
<reference evidence="3" key="1">
    <citation type="submission" date="2022-11" db="EMBL/GenBank/DDBJ databases">
        <authorList>
            <person name="Kikuchi T."/>
        </authorList>
    </citation>
    <scope>NUCLEOTIDE SEQUENCE</scope>
    <source>
        <strain evidence="3">PS1010</strain>
    </source>
</reference>
<feature type="compositionally biased region" description="Low complexity" evidence="2">
    <location>
        <begin position="67"/>
        <end position="89"/>
    </location>
</feature>
<dbReference type="PANTHER" id="PTHR15141">
    <property type="entry name" value="TRANSCRIPTION ELONGATION FACTOR B POLYPEPTIDE 3"/>
    <property type="match status" value="1"/>
</dbReference>
<feature type="region of interest" description="Disordered" evidence="2">
    <location>
        <begin position="54"/>
        <end position="113"/>
    </location>
</feature>
<feature type="compositionally biased region" description="Polar residues" evidence="2">
    <location>
        <begin position="301"/>
        <end position="310"/>
    </location>
</feature>
<keyword evidence="1" id="KW-0175">Coiled coil</keyword>
<feature type="compositionally biased region" description="Polar residues" evidence="2">
    <location>
        <begin position="277"/>
        <end position="287"/>
    </location>
</feature>
<evidence type="ECO:0000256" key="1">
    <source>
        <dbReference type="SAM" id="Coils"/>
    </source>
</evidence>
<evidence type="ECO:0000313" key="3">
    <source>
        <dbReference type="EMBL" id="CAI5444794.1"/>
    </source>
</evidence>
<dbReference type="Gene3D" id="6.10.250.3180">
    <property type="match status" value="1"/>
</dbReference>
<dbReference type="EMBL" id="CANHGI010000003">
    <property type="protein sequence ID" value="CAI5444794.1"/>
    <property type="molecule type" value="Genomic_DNA"/>
</dbReference>
<feature type="compositionally biased region" description="Basic and acidic residues" evidence="2">
    <location>
        <begin position="54"/>
        <end position="63"/>
    </location>
</feature>
<gene>
    <name evidence="3" type="ORF">CAMP_LOCUS7431</name>
</gene>
<organism evidence="3 4">
    <name type="scientific">Caenorhabditis angaria</name>
    <dbReference type="NCBI Taxonomy" id="860376"/>
    <lineage>
        <taxon>Eukaryota</taxon>
        <taxon>Metazoa</taxon>
        <taxon>Ecdysozoa</taxon>
        <taxon>Nematoda</taxon>
        <taxon>Chromadorea</taxon>
        <taxon>Rhabditida</taxon>
        <taxon>Rhabditina</taxon>
        <taxon>Rhabditomorpha</taxon>
        <taxon>Rhabditoidea</taxon>
        <taxon>Rhabditidae</taxon>
        <taxon>Peloderinae</taxon>
        <taxon>Caenorhabditis</taxon>
    </lineage>
</organism>
<proteinExistence type="predicted"/>
<evidence type="ECO:0000313" key="4">
    <source>
        <dbReference type="Proteomes" id="UP001152747"/>
    </source>
</evidence>
<dbReference type="InterPro" id="IPR051870">
    <property type="entry name" value="Elongin-A_domain"/>
</dbReference>
<feature type="region of interest" description="Disordered" evidence="2">
    <location>
        <begin position="245"/>
        <end position="319"/>
    </location>
</feature>